<accession>A0A1B6NPX5</accession>
<reference evidence="1" key="1">
    <citation type="submission" date="2013-11" db="EMBL/GenBank/DDBJ databases">
        <title>Microbial diversity, functional groups and degradation webs in Northern and Southern Mediterranean and Red Sea marine crude oil polluted sites.</title>
        <authorList>
            <person name="Daffonchio D."/>
            <person name="Mapelli F."/>
            <person name="Ferrer M."/>
            <person name="Richter M."/>
            <person name="Cherif A."/>
            <person name="Malkawi H.I."/>
            <person name="Yakimov M.M."/>
            <person name="Abdel-Fattah Y.R."/>
            <person name="Blaghen M."/>
            <person name="Golyshin P.N."/>
            <person name="Kalogerakis N."/>
            <person name="Boon N."/>
            <person name="Magagnini M."/>
            <person name="Fava F."/>
        </authorList>
    </citation>
    <scope>NUCLEOTIDE SEQUENCE</scope>
</reference>
<evidence type="ECO:0000313" key="1">
    <source>
        <dbReference type="EMBL" id="KTF05475.1"/>
    </source>
</evidence>
<dbReference type="AlphaFoldDB" id="A0A1B6NPX5"/>
<sequence length="43" mass="5118">MQANLYRNDLLIANVLYQYEYEIAGNKSQTSMLVVKLHRYCFC</sequence>
<protein>
    <submittedName>
        <fullName evidence="1">Uncharacterized protein</fullName>
    </submittedName>
</protein>
<comment type="caution">
    <text evidence="1">The sequence shown here is derived from an EMBL/GenBank/DDBJ whole genome shotgun (WGS) entry which is preliminary data.</text>
</comment>
<dbReference type="EMBL" id="AYSL01001763">
    <property type="protein sequence ID" value="KTF05475.1"/>
    <property type="molecule type" value="Genomic_DNA"/>
</dbReference>
<proteinExistence type="predicted"/>
<gene>
    <name evidence="1" type="ORF">MGSAQ_003029</name>
</gene>
<name>A0A1B6NPX5_9ZZZZ</name>
<organism evidence="1">
    <name type="scientific">marine sediment metagenome</name>
    <dbReference type="NCBI Taxonomy" id="412755"/>
    <lineage>
        <taxon>unclassified sequences</taxon>
        <taxon>metagenomes</taxon>
        <taxon>ecological metagenomes</taxon>
    </lineage>
</organism>